<evidence type="ECO:0000256" key="1">
    <source>
        <dbReference type="ARBA" id="ARBA00003294"/>
    </source>
</evidence>
<dbReference type="AlphaFoldDB" id="E4S681"/>
<evidence type="ECO:0000256" key="10">
    <source>
        <dbReference type="ARBA" id="ARBA00023270"/>
    </source>
</evidence>
<name>E4S681_CALA7</name>
<reference key="1">
    <citation type="submission" date="2010-11" db="EMBL/GenBank/DDBJ databases">
        <title>Complete sequence of chromosome of Caldicellulosiruptor kristjanssonii 177R1B.</title>
        <authorList>
            <consortium name="US DOE Joint Genome Institute"/>
            <person name="Lucas S."/>
            <person name="Copeland A."/>
            <person name="Lapidus A."/>
            <person name="Cheng J.-F."/>
            <person name="Bruce D."/>
            <person name="Goodwin L."/>
            <person name="Pitluck S."/>
            <person name="Davenport K."/>
            <person name="Detter J.C."/>
            <person name="Han C."/>
            <person name="Tapia R."/>
            <person name="Land M."/>
            <person name="Hauser L."/>
            <person name="Jeffries C."/>
            <person name="Kyrpides N."/>
            <person name="Ivanova N."/>
            <person name="Mikhailova N."/>
            <person name="Blumer-Schuette S.E."/>
            <person name="Kelly R.M."/>
            <person name="Woyke T."/>
        </authorList>
    </citation>
    <scope>NUCLEOTIDE SEQUENCE</scope>
    <source>
        <strain>177R1B</strain>
    </source>
</reference>
<evidence type="ECO:0000256" key="14">
    <source>
        <dbReference type="PIRSR" id="PIRSR001365-1"/>
    </source>
</evidence>
<comment type="pathway">
    <text evidence="2 12">Amino-acid biosynthesis; L-lysine biosynthesis via DAP pathway; (S)-tetrahydrodipicolinate from L-aspartate: step 3/4.</text>
</comment>
<keyword evidence="6 12" id="KW-0028">Amino-acid biosynthesis</keyword>
<evidence type="ECO:0000256" key="4">
    <source>
        <dbReference type="ARBA" id="ARBA00012086"/>
    </source>
</evidence>
<feature type="binding site" evidence="12 15">
    <location>
        <position position="204"/>
    </location>
    <ligand>
        <name>pyruvate</name>
        <dbReference type="ChEBI" id="CHEBI:15361"/>
    </ligand>
</feature>
<comment type="similarity">
    <text evidence="3 12 13">Belongs to the DapA family.</text>
</comment>
<dbReference type="GO" id="GO:0005829">
    <property type="term" value="C:cytosol"/>
    <property type="evidence" value="ECO:0007669"/>
    <property type="project" value="TreeGrafter"/>
</dbReference>
<feature type="active site" description="Proton donor/acceptor" evidence="12 14">
    <location>
        <position position="135"/>
    </location>
</feature>
<dbReference type="OrthoDB" id="9782828at2"/>
<dbReference type="Gene3D" id="3.20.20.70">
    <property type="entry name" value="Aldolase class I"/>
    <property type="match status" value="1"/>
</dbReference>
<evidence type="ECO:0000256" key="8">
    <source>
        <dbReference type="ARBA" id="ARBA00023154"/>
    </source>
</evidence>
<proteinExistence type="inferred from homology"/>
<keyword evidence="17" id="KW-1185">Reference proteome</keyword>
<dbReference type="HOGENOM" id="CLU_049343_7_1_9"/>
<dbReference type="eggNOG" id="COG0329">
    <property type="taxonomic scope" value="Bacteria"/>
</dbReference>
<dbReference type="InterPro" id="IPR020625">
    <property type="entry name" value="Schiff_base-form_aldolases_AS"/>
</dbReference>
<evidence type="ECO:0000256" key="6">
    <source>
        <dbReference type="ARBA" id="ARBA00022605"/>
    </source>
</evidence>
<evidence type="ECO:0000256" key="12">
    <source>
        <dbReference type="HAMAP-Rule" id="MF_00418"/>
    </source>
</evidence>
<dbReference type="InterPro" id="IPR013785">
    <property type="entry name" value="Aldolase_TIM"/>
</dbReference>
<dbReference type="EC" id="4.3.3.7" evidence="4 12"/>
<organism evidence="16 17">
    <name type="scientific">Caldicellulosiruptor acetigenus (strain ATCC 700853 / DSM 12137 / I77R1B)</name>
    <name type="common">Caldicellulosiruptor kristjanssonii</name>
    <dbReference type="NCBI Taxonomy" id="632335"/>
    <lineage>
        <taxon>Bacteria</taxon>
        <taxon>Bacillati</taxon>
        <taxon>Bacillota</taxon>
        <taxon>Bacillota incertae sedis</taxon>
        <taxon>Caldicellulosiruptorales</taxon>
        <taxon>Caldicellulosiruptoraceae</taxon>
        <taxon>Caldicellulosiruptor</taxon>
    </lineage>
</organism>
<evidence type="ECO:0000256" key="2">
    <source>
        <dbReference type="ARBA" id="ARBA00005120"/>
    </source>
</evidence>
<feature type="site" description="Part of a proton relay during catalysis" evidence="12">
    <location>
        <position position="46"/>
    </location>
</feature>
<dbReference type="PRINTS" id="PR00146">
    <property type="entry name" value="DHPICSNTHASE"/>
</dbReference>
<dbReference type="PANTHER" id="PTHR12128">
    <property type="entry name" value="DIHYDRODIPICOLINATE SYNTHASE"/>
    <property type="match status" value="1"/>
</dbReference>
<comment type="caution">
    <text evidence="12">Was originally thought to be a dihydrodipicolinate synthase (DHDPS), catalyzing the condensation of (S)-aspartate-beta-semialdehyde [(S)-ASA] and pyruvate to dihydrodipicolinate (DHDP). However, it was shown in E.coli that the product of the enzymatic reaction is not dihydrodipicolinate but in fact (4S)-4-hydroxy-2,3,4,5-tetrahydro-(2S)-dipicolinic acid (HTPA), and that the consecutive dehydration reaction leading to DHDP is not spontaneous but catalyzed by DapB.</text>
</comment>
<evidence type="ECO:0000313" key="17">
    <source>
        <dbReference type="Proteomes" id="UP000009256"/>
    </source>
</evidence>
<keyword evidence="10 12" id="KW-0704">Schiff base</keyword>
<dbReference type="GO" id="GO:0008840">
    <property type="term" value="F:4-hydroxy-tetrahydrodipicolinate synthase activity"/>
    <property type="evidence" value="ECO:0007669"/>
    <property type="project" value="UniProtKB-UniRule"/>
</dbReference>
<evidence type="ECO:0000256" key="3">
    <source>
        <dbReference type="ARBA" id="ARBA00007592"/>
    </source>
</evidence>
<dbReference type="NCBIfam" id="TIGR00674">
    <property type="entry name" value="dapA"/>
    <property type="match status" value="1"/>
</dbReference>
<dbReference type="KEGG" id="cki:Calkr_1116"/>
<evidence type="ECO:0000256" key="15">
    <source>
        <dbReference type="PIRSR" id="PIRSR001365-2"/>
    </source>
</evidence>
<dbReference type="GO" id="GO:0009089">
    <property type="term" value="P:lysine biosynthetic process via diaminopimelate"/>
    <property type="evidence" value="ECO:0007669"/>
    <property type="project" value="UniProtKB-UniRule"/>
</dbReference>
<evidence type="ECO:0000256" key="9">
    <source>
        <dbReference type="ARBA" id="ARBA00023239"/>
    </source>
</evidence>
<gene>
    <name evidence="12" type="primary">dapA</name>
    <name evidence="16" type="ordered locus">Calkr_1116</name>
</gene>
<comment type="subcellular location">
    <subcellularLocation>
        <location evidence="12">Cytoplasm</location>
    </subcellularLocation>
</comment>
<dbReference type="RefSeq" id="WP_013432428.1">
    <property type="nucleotide sequence ID" value="NC_014721.1"/>
</dbReference>
<keyword evidence="5 12" id="KW-0963">Cytoplasm</keyword>
<sequence length="297" mass="32775">MSLFKGSGVALITPFKDEESVDFETLGRLVDFHLEHKTDAIIVCGTTGEPSTMPDDEHLEVIRFVIDRVAGRKPVIAGVGSNHTKHAVYLSKKAQELGADGLLHVTPYYNKTTQKGLIEHFKEINDAVSIPIIVYNVPSRTGLNVLPETMKELAKLPNIKAIKEASGNITQVAEIAMLCPEIDIYSGNDDQIVPVLSVGGIGVISVLANILPDETHDIVEYFLNGEIEKARQLQLKLLPIIKALFIEVNPIPVKEAMNMMGFNVGKPRLPLTTMTEKNREILKKALVDYGISIKEWE</sequence>
<protein>
    <recommendedName>
        <fullName evidence="4 12">4-hydroxy-tetrahydrodipicolinate synthase</fullName>
        <shortName evidence="12">HTPA synthase</shortName>
        <ecNumber evidence="4 12">4.3.3.7</ecNumber>
    </recommendedName>
</protein>
<comment type="catalytic activity">
    <reaction evidence="11 12">
        <text>L-aspartate 4-semialdehyde + pyruvate = (2S,4S)-4-hydroxy-2,3,4,5-tetrahydrodipicolinate + H2O + H(+)</text>
        <dbReference type="Rhea" id="RHEA:34171"/>
        <dbReference type="ChEBI" id="CHEBI:15361"/>
        <dbReference type="ChEBI" id="CHEBI:15377"/>
        <dbReference type="ChEBI" id="CHEBI:15378"/>
        <dbReference type="ChEBI" id="CHEBI:67139"/>
        <dbReference type="ChEBI" id="CHEBI:537519"/>
        <dbReference type="EC" id="4.3.3.7"/>
    </reaction>
</comment>
<dbReference type="SUPFAM" id="SSF51569">
    <property type="entry name" value="Aldolase"/>
    <property type="match status" value="1"/>
</dbReference>
<keyword evidence="8 12" id="KW-0457">Lysine biosynthesis</keyword>
<feature type="site" description="Part of a proton relay during catalysis" evidence="12">
    <location>
        <position position="109"/>
    </location>
</feature>
<dbReference type="Proteomes" id="UP000009256">
    <property type="component" value="Chromosome"/>
</dbReference>
<dbReference type="EMBL" id="CP002326">
    <property type="protein sequence ID" value="ADQ40624.1"/>
    <property type="molecule type" value="Genomic_DNA"/>
</dbReference>
<dbReference type="UniPathway" id="UPA00034">
    <property type="reaction ID" value="UER00017"/>
</dbReference>
<dbReference type="InterPro" id="IPR002220">
    <property type="entry name" value="DapA-like"/>
</dbReference>
<keyword evidence="9 12" id="KW-0456">Lyase</keyword>
<comment type="subunit">
    <text evidence="12">Homotetramer; dimer of dimers.</text>
</comment>
<evidence type="ECO:0000256" key="13">
    <source>
        <dbReference type="PIRNR" id="PIRNR001365"/>
    </source>
</evidence>
<feature type="binding site" evidence="12 15">
    <location>
        <position position="47"/>
    </location>
    <ligand>
        <name>pyruvate</name>
        <dbReference type="ChEBI" id="CHEBI:15361"/>
    </ligand>
</feature>
<dbReference type="GO" id="GO:0019877">
    <property type="term" value="P:diaminopimelate biosynthetic process"/>
    <property type="evidence" value="ECO:0007669"/>
    <property type="project" value="UniProtKB-UniRule"/>
</dbReference>
<dbReference type="PIRSF" id="PIRSF001365">
    <property type="entry name" value="DHDPS"/>
    <property type="match status" value="1"/>
</dbReference>
<dbReference type="CDD" id="cd00950">
    <property type="entry name" value="DHDPS"/>
    <property type="match status" value="1"/>
</dbReference>
<dbReference type="Pfam" id="PF00701">
    <property type="entry name" value="DHDPS"/>
    <property type="match status" value="1"/>
</dbReference>
<evidence type="ECO:0000256" key="11">
    <source>
        <dbReference type="ARBA" id="ARBA00047836"/>
    </source>
</evidence>
<dbReference type="PROSITE" id="PS00666">
    <property type="entry name" value="DHDPS_2"/>
    <property type="match status" value="1"/>
</dbReference>
<evidence type="ECO:0000256" key="7">
    <source>
        <dbReference type="ARBA" id="ARBA00022915"/>
    </source>
</evidence>
<evidence type="ECO:0000313" key="16">
    <source>
        <dbReference type="EMBL" id="ADQ40624.1"/>
    </source>
</evidence>
<reference evidence="16 17" key="2">
    <citation type="journal article" date="2011" name="J. Bacteriol.">
        <title>Complete genome sequences for the anaerobic, extremely thermophilic plant biomass-degrading bacteria Caldicellulosiruptor hydrothermalis, Caldicellulosiruptor kristjanssonii, Caldicellulosiruptor kronotskyensis, Caldicellulosiruptor owensenis, and Caldicellulosiruptor lactoaceticus.</title>
        <authorList>
            <person name="Blumer-Schuette S.E."/>
            <person name="Ozdemir I."/>
            <person name="Mistry D."/>
            <person name="Lucas S."/>
            <person name="Lapidus A."/>
            <person name="Cheng J.F."/>
            <person name="Goodwin L.A."/>
            <person name="Pitluck S."/>
            <person name="Land M.L."/>
            <person name="Hauser L.J."/>
            <person name="Woyke T."/>
            <person name="Mikhailova N."/>
            <person name="Pati A."/>
            <person name="Kyrpides N.C."/>
            <person name="Ivanova N."/>
            <person name="Detter J.C."/>
            <person name="Walston-Davenport K."/>
            <person name="Han S."/>
            <person name="Adams M.W."/>
            <person name="Kelly R.M."/>
        </authorList>
    </citation>
    <scope>NUCLEOTIDE SEQUENCE [LARGE SCALE GENOMIC DNA]</scope>
    <source>
        <strain evidence="17">ATCC 700853 / DSM 12137 / I77R1B</strain>
    </source>
</reference>
<dbReference type="HAMAP" id="MF_00418">
    <property type="entry name" value="DapA"/>
    <property type="match status" value="1"/>
</dbReference>
<feature type="active site" description="Schiff-base intermediate with substrate" evidence="12 14">
    <location>
        <position position="163"/>
    </location>
</feature>
<dbReference type="SMART" id="SM01130">
    <property type="entry name" value="DHDPS"/>
    <property type="match status" value="1"/>
</dbReference>
<evidence type="ECO:0000256" key="5">
    <source>
        <dbReference type="ARBA" id="ARBA00022490"/>
    </source>
</evidence>
<keyword evidence="7 12" id="KW-0220">Diaminopimelate biosynthesis</keyword>
<dbReference type="InterPro" id="IPR005263">
    <property type="entry name" value="DapA"/>
</dbReference>
<accession>E4S681</accession>
<dbReference type="STRING" id="632335.Calkr_1116"/>
<dbReference type="PANTHER" id="PTHR12128:SF66">
    <property type="entry name" value="4-HYDROXY-2-OXOGLUTARATE ALDOLASE, MITOCHONDRIAL"/>
    <property type="match status" value="1"/>
</dbReference>
<comment type="function">
    <text evidence="1 12">Catalyzes the condensation of (S)-aspartate-beta-semialdehyde [(S)-ASA] and pyruvate to 4-hydroxy-tetrahydrodipicolinate (HTPA).</text>
</comment>